<evidence type="ECO:0000313" key="4">
    <source>
        <dbReference type="EMBL" id="QJA84469.1"/>
    </source>
</evidence>
<gene>
    <name evidence="4" type="ORF">MM415A00187_0004</name>
    <name evidence="3" type="ORF">MM415B00313_0004</name>
    <name evidence="2" type="ORF">TM448A00409_0004</name>
    <name evidence="5" type="ORF">TM448B01532_0002</name>
</gene>
<feature type="region of interest" description="Disordered" evidence="1">
    <location>
        <begin position="144"/>
        <end position="166"/>
    </location>
</feature>
<evidence type="ECO:0000313" key="3">
    <source>
        <dbReference type="EMBL" id="QJA66956.1"/>
    </source>
</evidence>
<organism evidence="2">
    <name type="scientific">viral metagenome</name>
    <dbReference type="NCBI Taxonomy" id="1070528"/>
    <lineage>
        <taxon>unclassified sequences</taxon>
        <taxon>metagenomes</taxon>
        <taxon>organismal metagenomes</taxon>
    </lineage>
</organism>
<feature type="region of interest" description="Disordered" evidence="1">
    <location>
        <begin position="52"/>
        <end position="80"/>
    </location>
</feature>
<proteinExistence type="predicted"/>
<dbReference type="EMBL" id="MT141564">
    <property type="protein sequence ID" value="QJA66956.1"/>
    <property type="molecule type" value="Genomic_DNA"/>
</dbReference>
<feature type="compositionally biased region" description="Basic and acidic residues" evidence="1">
    <location>
        <begin position="144"/>
        <end position="157"/>
    </location>
</feature>
<dbReference type="EMBL" id="MT144778">
    <property type="protein sequence ID" value="QJH99262.1"/>
    <property type="molecule type" value="Genomic_DNA"/>
</dbReference>
<evidence type="ECO:0000313" key="5">
    <source>
        <dbReference type="EMBL" id="QJH99262.1"/>
    </source>
</evidence>
<name>A0A6H1ZFQ7_9ZZZZ</name>
<evidence type="ECO:0000256" key="1">
    <source>
        <dbReference type="SAM" id="MobiDB-lite"/>
    </source>
</evidence>
<feature type="region of interest" description="Disordered" evidence="1">
    <location>
        <begin position="23"/>
        <end position="42"/>
    </location>
</feature>
<accession>A0A6H1ZFQ7</accession>
<protein>
    <submittedName>
        <fullName evidence="2">Uncharacterized protein</fullName>
    </submittedName>
</protein>
<dbReference type="EMBL" id="MT144009">
    <property type="protein sequence ID" value="QJA46368.1"/>
    <property type="molecule type" value="Genomic_DNA"/>
</dbReference>
<evidence type="ECO:0000313" key="2">
    <source>
        <dbReference type="EMBL" id="QJA46368.1"/>
    </source>
</evidence>
<reference evidence="2" key="1">
    <citation type="submission" date="2020-03" db="EMBL/GenBank/DDBJ databases">
        <title>The deep terrestrial virosphere.</title>
        <authorList>
            <person name="Holmfeldt K."/>
            <person name="Nilsson E."/>
            <person name="Simone D."/>
            <person name="Lopez-Fernandez M."/>
            <person name="Wu X."/>
            <person name="de Brujin I."/>
            <person name="Lundin D."/>
            <person name="Andersson A."/>
            <person name="Bertilsson S."/>
            <person name="Dopson M."/>
        </authorList>
    </citation>
    <scope>NUCLEOTIDE SEQUENCE</scope>
    <source>
        <strain evidence="4">MM415A00187</strain>
        <strain evidence="3">MM415B00313</strain>
        <strain evidence="2">TM448A00409</strain>
        <strain evidence="5">TM448B01532</strain>
    </source>
</reference>
<dbReference type="AlphaFoldDB" id="A0A6H1ZFQ7"/>
<dbReference type="EMBL" id="MT142530">
    <property type="protein sequence ID" value="QJA84469.1"/>
    <property type="molecule type" value="Genomic_DNA"/>
</dbReference>
<feature type="compositionally biased region" description="Basic residues" evidence="1">
    <location>
        <begin position="62"/>
        <end position="78"/>
    </location>
</feature>
<sequence>MEKALLKKIQQFAECNPKKRGRAVNTENIDEKKEEKQGNLCSQVTQKEKKTVYYRTDSGKAKAAKSKDRKRKLKKKNRERLSLEKVKRIAARKQNIKAKMFQKSVGDKDLYEKVKTGTIKSIKGVENAKIDKILEENAELKKKLAEREESKPKKERQPSVSMQRLRNQYTKLEGEINAYERKNRELEEKLEAAGNRAVENYNMRKALEADKGAAENEDTSEFFDAQALAEIQENHRKGAPSISYKIRGETVNVSKLENSPITVDTLSAAGAALKVKTKFTDEHIQIIEHLAKVGQEGKNNREHGVLTYYKGGSIEVSKVFFGEEGSVTYDGVREGGFVGSFHNHPNKITFSSADLLGTEAYSLLAYGNKFATVVKDTKKPIYEMPGLDVRFKTSKGESETSAFNENMKVIMEKSGYIYREYDSARSMVEDIPELLKSGGYK</sequence>